<dbReference type="EMBL" id="VDUZ01000001">
    <property type="protein sequence ID" value="TXL82186.1"/>
    <property type="molecule type" value="Genomic_DNA"/>
</dbReference>
<evidence type="ECO:0000313" key="3">
    <source>
        <dbReference type="Proteomes" id="UP000321638"/>
    </source>
</evidence>
<proteinExistence type="predicted"/>
<evidence type="ECO:0000259" key="1">
    <source>
        <dbReference type="SMART" id="SM00421"/>
    </source>
</evidence>
<dbReference type="OrthoDB" id="6697591at2"/>
<dbReference type="SMART" id="SM00421">
    <property type="entry name" value="HTH_LUXR"/>
    <property type="match status" value="1"/>
</dbReference>
<evidence type="ECO:0000313" key="2">
    <source>
        <dbReference type="EMBL" id="TXL82186.1"/>
    </source>
</evidence>
<protein>
    <submittedName>
        <fullName evidence="2">Helix-turn-helix transcriptional regulator</fullName>
    </submittedName>
</protein>
<feature type="domain" description="HTH luxR-type" evidence="1">
    <location>
        <begin position="210"/>
        <end position="267"/>
    </location>
</feature>
<name>A0A5C8PVG7_9HYPH</name>
<dbReference type="InterPro" id="IPR036388">
    <property type="entry name" value="WH-like_DNA-bd_sf"/>
</dbReference>
<accession>A0A5C8PVG7</accession>
<organism evidence="2 3">
    <name type="scientific">Vineibacter terrae</name>
    <dbReference type="NCBI Taxonomy" id="2586908"/>
    <lineage>
        <taxon>Bacteria</taxon>
        <taxon>Pseudomonadati</taxon>
        <taxon>Pseudomonadota</taxon>
        <taxon>Alphaproteobacteria</taxon>
        <taxon>Hyphomicrobiales</taxon>
        <taxon>Vineibacter</taxon>
    </lineage>
</organism>
<dbReference type="GO" id="GO:0006355">
    <property type="term" value="P:regulation of DNA-templated transcription"/>
    <property type="evidence" value="ECO:0007669"/>
    <property type="project" value="InterPro"/>
</dbReference>
<sequence length="292" mass="30046">MGGACGPSVDRGGDLVMAQLHRLSAAAAERRPHMMSIVVDNSVVVGNDTAPAALVGRSINDVCGTQDVQRHVQQQLARVLQIMTAPALLLDADRTIVHANPPAALLLSERDGIVIDHDGRLNVTATFPAEGRALGRCLAAALSAAAGQDVPLSGPLRVSRPSGRAPLLVLVAALPPMPTALPGTRGAMALVQVIDPEAQPRDVTTALQAAGGLTPAEARVAVLVGGGLSRPQAAARLKVSPSTANCQLASCFEKLGVRSQVGLARLMSALPEMFRPAALGRKHKMAVCNGPT</sequence>
<dbReference type="SUPFAM" id="SSF46894">
    <property type="entry name" value="C-terminal effector domain of the bipartite response regulators"/>
    <property type="match status" value="1"/>
</dbReference>
<dbReference type="AlphaFoldDB" id="A0A5C8PVG7"/>
<dbReference type="InterPro" id="IPR000792">
    <property type="entry name" value="Tscrpt_reg_LuxR_C"/>
</dbReference>
<keyword evidence="3" id="KW-1185">Reference proteome</keyword>
<comment type="caution">
    <text evidence="2">The sequence shown here is derived from an EMBL/GenBank/DDBJ whole genome shotgun (WGS) entry which is preliminary data.</text>
</comment>
<dbReference type="GO" id="GO:0003677">
    <property type="term" value="F:DNA binding"/>
    <property type="evidence" value="ECO:0007669"/>
    <property type="project" value="InterPro"/>
</dbReference>
<dbReference type="Proteomes" id="UP000321638">
    <property type="component" value="Unassembled WGS sequence"/>
</dbReference>
<dbReference type="InterPro" id="IPR016032">
    <property type="entry name" value="Sig_transdc_resp-reg_C-effctor"/>
</dbReference>
<dbReference type="Gene3D" id="1.10.10.10">
    <property type="entry name" value="Winged helix-like DNA-binding domain superfamily/Winged helix DNA-binding domain"/>
    <property type="match status" value="1"/>
</dbReference>
<gene>
    <name evidence="2" type="ORF">FHP25_00340</name>
</gene>
<reference evidence="2 3" key="1">
    <citation type="submission" date="2019-06" db="EMBL/GenBank/DDBJ databases">
        <title>New taxonomy in bacterial strain CC-CFT640, isolated from vineyard.</title>
        <authorList>
            <person name="Lin S.-Y."/>
            <person name="Tsai C.-F."/>
            <person name="Young C.-C."/>
        </authorList>
    </citation>
    <scope>NUCLEOTIDE SEQUENCE [LARGE SCALE GENOMIC DNA]</scope>
    <source>
        <strain evidence="2 3">CC-CFT640</strain>
    </source>
</reference>